<dbReference type="AlphaFoldDB" id="A0A9R0ZU63"/>
<dbReference type="OMA" id="TSERRAM"/>
<dbReference type="Proteomes" id="UP000324705">
    <property type="component" value="Chromosome 7B"/>
</dbReference>
<keyword evidence="9 11" id="KW-0472">Membrane</keyword>
<dbReference type="SUPFAM" id="SSF52047">
    <property type="entry name" value="RNI-like"/>
    <property type="match status" value="1"/>
</dbReference>
<dbReference type="Pfam" id="PF13855">
    <property type="entry name" value="LRR_8"/>
    <property type="match status" value="3"/>
</dbReference>
<feature type="signal peptide" evidence="12">
    <location>
        <begin position="1"/>
        <end position="21"/>
    </location>
</feature>
<dbReference type="SMART" id="SM00369">
    <property type="entry name" value="LRR_TYP"/>
    <property type="match status" value="9"/>
</dbReference>
<dbReference type="SUPFAM" id="SSF52058">
    <property type="entry name" value="L domain-like"/>
    <property type="match status" value="1"/>
</dbReference>
<dbReference type="SMART" id="SM00365">
    <property type="entry name" value="LRR_SD22"/>
    <property type="match status" value="5"/>
</dbReference>
<evidence type="ECO:0000256" key="4">
    <source>
        <dbReference type="ARBA" id="ARBA00022614"/>
    </source>
</evidence>
<dbReference type="InterPro" id="IPR001611">
    <property type="entry name" value="Leu-rich_rpt"/>
</dbReference>
<evidence type="ECO:0000313" key="14">
    <source>
        <dbReference type="EMBL" id="VAI83396.1"/>
    </source>
</evidence>
<evidence type="ECO:0000259" key="13">
    <source>
        <dbReference type="Pfam" id="PF08263"/>
    </source>
</evidence>
<evidence type="ECO:0000256" key="5">
    <source>
        <dbReference type="ARBA" id="ARBA00022692"/>
    </source>
</evidence>
<feature type="domain" description="Leucine-rich repeat-containing N-terminal plant-type" evidence="13">
    <location>
        <begin position="33"/>
        <end position="71"/>
    </location>
</feature>
<comment type="subcellular location">
    <subcellularLocation>
        <location evidence="1">Cell membrane</location>
        <topology evidence="1">Single-pass type I membrane protein</topology>
    </subcellularLocation>
</comment>
<dbReference type="InterPro" id="IPR003591">
    <property type="entry name" value="Leu-rich_rpt_typical-subtyp"/>
</dbReference>
<dbReference type="EMBL" id="LT934124">
    <property type="protein sequence ID" value="VAI83396.1"/>
    <property type="molecule type" value="Genomic_DNA"/>
</dbReference>
<dbReference type="FunFam" id="3.80.10.10:FF:000213">
    <property type="entry name" value="Tyrosine-sulfated glycopeptide receptor 1"/>
    <property type="match status" value="1"/>
</dbReference>
<organism evidence="14 15">
    <name type="scientific">Triticum turgidum subsp. durum</name>
    <name type="common">Durum wheat</name>
    <name type="synonym">Triticum durum</name>
    <dbReference type="NCBI Taxonomy" id="4567"/>
    <lineage>
        <taxon>Eukaryota</taxon>
        <taxon>Viridiplantae</taxon>
        <taxon>Streptophyta</taxon>
        <taxon>Embryophyta</taxon>
        <taxon>Tracheophyta</taxon>
        <taxon>Spermatophyta</taxon>
        <taxon>Magnoliopsida</taxon>
        <taxon>Liliopsida</taxon>
        <taxon>Poales</taxon>
        <taxon>Poaceae</taxon>
        <taxon>BOP clade</taxon>
        <taxon>Pooideae</taxon>
        <taxon>Triticodae</taxon>
        <taxon>Triticeae</taxon>
        <taxon>Triticinae</taxon>
        <taxon>Triticum</taxon>
    </lineage>
</organism>
<protein>
    <recommendedName>
        <fullName evidence="13">Leucine-rich repeat-containing N-terminal plant-type domain-containing protein</fullName>
    </recommendedName>
</protein>
<evidence type="ECO:0000256" key="11">
    <source>
        <dbReference type="SAM" id="Phobius"/>
    </source>
</evidence>
<keyword evidence="15" id="KW-1185">Reference proteome</keyword>
<feature type="transmembrane region" description="Helical" evidence="11">
    <location>
        <begin position="865"/>
        <end position="888"/>
    </location>
</feature>
<dbReference type="InterPro" id="IPR051502">
    <property type="entry name" value="RLP_Defense_Trigger"/>
</dbReference>
<dbReference type="FunFam" id="3.80.10.10:FF:000095">
    <property type="entry name" value="LRR receptor-like serine/threonine-protein kinase GSO1"/>
    <property type="match status" value="1"/>
</dbReference>
<comment type="similarity">
    <text evidence="2">Belongs to the RLP family.</text>
</comment>
<evidence type="ECO:0000256" key="7">
    <source>
        <dbReference type="ARBA" id="ARBA00022737"/>
    </source>
</evidence>
<keyword evidence="4" id="KW-0433">Leucine-rich repeat</keyword>
<keyword evidence="10" id="KW-0325">Glycoprotein</keyword>
<dbReference type="Pfam" id="PF08263">
    <property type="entry name" value="LRRNT_2"/>
    <property type="match status" value="1"/>
</dbReference>
<dbReference type="Pfam" id="PF13516">
    <property type="entry name" value="LRR_6"/>
    <property type="match status" value="1"/>
</dbReference>
<sequence>MSRHCTPWMAAAVLCLVTMSGAPFLPRCEGCRHDERTALLDIHSELEYFNWVYSDWSSTDDCCRWEGVTCNSRTGRVTALDISKPESRIYSGLLNATMFLPLQELRNLSLSNLGIEGCVPGTGFDEWSKLRNLKILDLSDNQLNDSSILSLVAVSSLRSVFLSGNGFGYDHSNQILRKLSAMKLNTLDLSSNFIHDTLSTDICIMGNIQELHLSDNNFVGELPSCMRNLTSLRILDLSNNRLTVKFPSVIFESLTSLVKLSLANNHLQGVLLLSSLPSHNQLTDLKLASYDGHFQVQTENPITNMSSRLQVLVLRNCNLNGNSAILPSFLLNQHGLILIDMSNNSLSGHFPTWLVENNANLAYLNLGGNSFEGSFLPSKVHINLLWLDASCNGMRKLPMGINTTLPNLQKLNLSGTSLQGVFPLVFGFMHSLVSLDLSNNNLLDNIGAAFDGSMSNISTLILSGNIFYGPLPQDIQLPFISYLVLKDNKISGEIPQNICGSMQLTVFDAGNNELSGPLPTCIDSLSELNILNLRGNSLVGMIPFGLCNLKYLLFLDISRNNLTGPVYCLPDAAHVHISENQLNGTFPVPLTLGNSTATHTMDLRENQFSGLLPNLIGMFFPQLKVLLLQGNMFEGTVPNDICNSRYLRLLDLSHNKLSGQLPLCLSSMGLDDQNLPFDYGIFNGQVSGTTLAQYRILSAQYYAEYSWEQDQEEFMTKRRHNYYKGGILNYMSGLDFSSNELNGSIPESLGSMKWLRSLNFSNNYLDGSIPKSFSNLSNLESLDLSHNNLTGQMPQELVALQSLAVFSVAYNNLSGPTPGTKGQFSTFDESSFEGNPYLCGPPFLESCSRARSISEGHNDDGVDNIIMFGCSTLFYLVGFWTSLGLLYFKRSWRWSWFLAVDRFGDFVMVTLAMFKGSNRVLQDA</sequence>
<dbReference type="PRINTS" id="PR00019">
    <property type="entry name" value="LEURICHRPT"/>
</dbReference>
<evidence type="ECO:0000256" key="10">
    <source>
        <dbReference type="ARBA" id="ARBA00023180"/>
    </source>
</evidence>
<evidence type="ECO:0000256" key="6">
    <source>
        <dbReference type="ARBA" id="ARBA00022729"/>
    </source>
</evidence>
<dbReference type="Gramene" id="TRITD7Bv1G016610.3">
    <property type="protein sequence ID" value="TRITD7Bv1G016610.3"/>
    <property type="gene ID" value="TRITD7Bv1G016610"/>
</dbReference>
<reference evidence="14 15" key="1">
    <citation type="submission" date="2017-09" db="EMBL/GenBank/DDBJ databases">
        <authorList>
            <consortium name="International Durum Wheat Genome Sequencing Consortium (IDWGSC)"/>
            <person name="Milanesi L."/>
        </authorList>
    </citation>
    <scope>NUCLEOTIDE SEQUENCE [LARGE SCALE GENOMIC DNA]</scope>
    <source>
        <strain evidence="15">cv. Svevo</strain>
    </source>
</reference>
<evidence type="ECO:0000256" key="12">
    <source>
        <dbReference type="SAM" id="SignalP"/>
    </source>
</evidence>
<dbReference type="InterPro" id="IPR032675">
    <property type="entry name" value="LRR_dom_sf"/>
</dbReference>
<keyword evidence="3" id="KW-1003">Cell membrane</keyword>
<dbReference type="PANTHER" id="PTHR48062:SF52">
    <property type="entry name" value="RECEPTOR-LIKE PROTEIN 8-RELATED"/>
    <property type="match status" value="1"/>
</dbReference>
<dbReference type="PANTHER" id="PTHR48062">
    <property type="entry name" value="RECEPTOR-LIKE PROTEIN 14"/>
    <property type="match status" value="1"/>
</dbReference>
<dbReference type="Gene3D" id="3.80.10.10">
    <property type="entry name" value="Ribonuclease Inhibitor"/>
    <property type="match status" value="5"/>
</dbReference>
<evidence type="ECO:0000256" key="1">
    <source>
        <dbReference type="ARBA" id="ARBA00004251"/>
    </source>
</evidence>
<evidence type="ECO:0000256" key="3">
    <source>
        <dbReference type="ARBA" id="ARBA00022475"/>
    </source>
</evidence>
<keyword evidence="6 12" id="KW-0732">Signal</keyword>
<gene>
    <name evidence="14" type="ORF">TRITD_7Bv1G016610</name>
</gene>
<evidence type="ECO:0000256" key="2">
    <source>
        <dbReference type="ARBA" id="ARBA00009592"/>
    </source>
</evidence>
<proteinExistence type="inferred from homology"/>
<dbReference type="InterPro" id="IPR013210">
    <property type="entry name" value="LRR_N_plant-typ"/>
</dbReference>
<dbReference type="PROSITE" id="PS51450">
    <property type="entry name" value="LRR"/>
    <property type="match status" value="2"/>
</dbReference>
<keyword evidence="8 11" id="KW-1133">Transmembrane helix</keyword>
<keyword evidence="7" id="KW-0677">Repeat</keyword>
<evidence type="ECO:0000313" key="15">
    <source>
        <dbReference type="Proteomes" id="UP000324705"/>
    </source>
</evidence>
<accession>A0A9R0ZU63</accession>
<name>A0A9R0ZU63_TRITD</name>
<keyword evidence="5 11" id="KW-0812">Transmembrane</keyword>
<dbReference type="GO" id="GO:0005886">
    <property type="term" value="C:plasma membrane"/>
    <property type="evidence" value="ECO:0007669"/>
    <property type="project" value="UniProtKB-SubCell"/>
</dbReference>
<dbReference type="Pfam" id="PF00560">
    <property type="entry name" value="LRR_1"/>
    <property type="match status" value="2"/>
</dbReference>
<evidence type="ECO:0000256" key="9">
    <source>
        <dbReference type="ARBA" id="ARBA00023136"/>
    </source>
</evidence>
<evidence type="ECO:0000256" key="8">
    <source>
        <dbReference type="ARBA" id="ARBA00022989"/>
    </source>
</evidence>
<feature type="chain" id="PRO_5040350425" description="Leucine-rich repeat-containing N-terminal plant-type domain-containing protein" evidence="12">
    <location>
        <begin position="22"/>
        <end position="924"/>
    </location>
</feature>